<feature type="transmembrane region" description="Helical" evidence="1">
    <location>
        <begin position="41"/>
        <end position="60"/>
    </location>
</feature>
<gene>
    <name evidence="2" type="ORF">HPP92_002591</name>
</gene>
<dbReference type="EMBL" id="JADCNL010000001">
    <property type="protein sequence ID" value="KAG0497900.1"/>
    <property type="molecule type" value="Genomic_DNA"/>
</dbReference>
<keyword evidence="1" id="KW-0812">Transmembrane</keyword>
<comment type="caution">
    <text evidence="2">The sequence shown here is derived from an EMBL/GenBank/DDBJ whole genome shotgun (WGS) entry which is preliminary data.</text>
</comment>
<dbReference type="OrthoDB" id="413572at2759"/>
<dbReference type="Proteomes" id="UP000636800">
    <property type="component" value="Chromosome 1"/>
</dbReference>
<evidence type="ECO:0000313" key="3">
    <source>
        <dbReference type="Proteomes" id="UP000636800"/>
    </source>
</evidence>
<protein>
    <submittedName>
        <fullName evidence="2">Uncharacterized protein</fullName>
    </submittedName>
</protein>
<sequence length="69" mass="7358">MASFFAGCVGSVPILMALLALLIGFNKNIAAVVFQLENAAVGLLLFFDGINGYIVIKSLVAKDVLRKEE</sequence>
<evidence type="ECO:0000256" key="1">
    <source>
        <dbReference type="SAM" id="Phobius"/>
    </source>
</evidence>
<keyword evidence="1" id="KW-0472">Membrane</keyword>
<keyword evidence="3" id="KW-1185">Reference proteome</keyword>
<accession>A0A835RSU7</accession>
<name>A0A835RSU7_VANPL</name>
<organism evidence="2 3">
    <name type="scientific">Vanilla planifolia</name>
    <name type="common">Vanilla</name>
    <dbReference type="NCBI Taxonomy" id="51239"/>
    <lineage>
        <taxon>Eukaryota</taxon>
        <taxon>Viridiplantae</taxon>
        <taxon>Streptophyta</taxon>
        <taxon>Embryophyta</taxon>
        <taxon>Tracheophyta</taxon>
        <taxon>Spermatophyta</taxon>
        <taxon>Magnoliopsida</taxon>
        <taxon>Liliopsida</taxon>
        <taxon>Asparagales</taxon>
        <taxon>Orchidaceae</taxon>
        <taxon>Vanilloideae</taxon>
        <taxon>Vanilleae</taxon>
        <taxon>Vanilla</taxon>
    </lineage>
</organism>
<dbReference type="AlphaFoldDB" id="A0A835RSU7"/>
<proteinExistence type="predicted"/>
<evidence type="ECO:0000313" key="2">
    <source>
        <dbReference type="EMBL" id="KAG0497900.1"/>
    </source>
</evidence>
<keyword evidence="1" id="KW-1133">Transmembrane helix</keyword>
<reference evidence="2 3" key="1">
    <citation type="journal article" date="2020" name="Nat. Food">
        <title>A phased Vanilla planifolia genome enables genetic improvement of flavour and production.</title>
        <authorList>
            <person name="Hasing T."/>
            <person name="Tang H."/>
            <person name="Brym M."/>
            <person name="Khazi F."/>
            <person name="Huang T."/>
            <person name="Chambers A.H."/>
        </authorList>
    </citation>
    <scope>NUCLEOTIDE SEQUENCE [LARGE SCALE GENOMIC DNA]</scope>
    <source>
        <tissue evidence="2">Leaf</tissue>
    </source>
</reference>